<evidence type="ECO:0000313" key="2">
    <source>
        <dbReference type="Proteomes" id="UP000054314"/>
    </source>
</evidence>
<organism evidence="1 2">
    <name type="scientific">Cellulomonas bogoriensis 69B4 = DSM 16987</name>
    <dbReference type="NCBI Taxonomy" id="1386082"/>
    <lineage>
        <taxon>Bacteria</taxon>
        <taxon>Bacillati</taxon>
        <taxon>Actinomycetota</taxon>
        <taxon>Actinomycetes</taxon>
        <taxon>Micrococcales</taxon>
        <taxon>Cellulomonadaceae</taxon>
        <taxon>Cellulomonas</taxon>
    </lineage>
</organism>
<dbReference type="Pfam" id="PF19786">
    <property type="entry name" value="DUF6270"/>
    <property type="match status" value="1"/>
</dbReference>
<evidence type="ECO:0000313" key="1">
    <source>
        <dbReference type="EMBL" id="KGM13821.1"/>
    </source>
</evidence>
<sequence length="254" mass="28707">MTDPRGDQVRVAVYGSCVSRDAVEYLDADRHQLVTYVARQSVISAFSDPVDDLDVSHVESPFQRRMLNGDAEGNLMERLSGAEPDVVLWDLTDERLGVLRSPHGEYLTRSVELIGSGIDTDLQDTWELIEFGTDEHFALWARAVARFAAALRAADLIDKVALVRVPWATRSTDGGIPPHPFGHRPVVVNRRYHRYYRHLAGVHPWKQVRVRAWFAKADPDHQWGHAPFHYHPATYHAMCARIETLTDRLPPGSG</sequence>
<dbReference type="InterPro" id="IPR046237">
    <property type="entry name" value="DUF6270"/>
</dbReference>
<comment type="caution">
    <text evidence="1">The sequence shown here is derived from an EMBL/GenBank/DDBJ whole genome shotgun (WGS) entry which is preliminary data.</text>
</comment>
<keyword evidence="2" id="KW-1185">Reference proteome</keyword>
<accession>A0A0A0C0U2</accession>
<gene>
    <name evidence="1" type="ORF">N869_09375</name>
</gene>
<protein>
    <submittedName>
        <fullName evidence="1">Uncharacterized protein</fullName>
    </submittedName>
</protein>
<dbReference type="OrthoDB" id="8421922at2"/>
<dbReference type="Proteomes" id="UP000054314">
    <property type="component" value="Unassembled WGS sequence"/>
</dbReference>
<dbReference type="RefSeq" id="WP_052104955.1">
    <property type="nucleotide sequence ID" value="NZ_AXCZ01000023.1"/>
</dbReference>
<reference evidence="1 2" key="1">
    <citation type="submission" date="2013-08" db="EMBL/GenBank/DDBJ databases">
        <title>Genome sequencing of Cellulomonas bogoriensis 69B4.</title>
        <authorList>
            <person name="Chen F."/>
            <person name="Li Y."/>
            <person name="Wang G."/>
        </authorList>
    </citation>
    <scope>NUCLEOTIDE SEQUENCE [LARGE SCALE GENOMIC DNA]</scope>
    <source>
        <strain evidence="1 2">69B4</strain>
    </source>
</reference>
<dbReference type="EMBL" id="AXCZ01000023">
    <property type="protein sequence ID" value="KGM13821.1"/>
    <property type="molecule type" value="Genomic_DNA"/>
</dbReference>
<proteinExistence type="predicted"/>
<name>A0A0A0C0U2_9CELL</name>
<dbReference type="AlphaFoldDB" id="A0A0A0C0U2"/>